<keyword evidence="2" id="KW-0472">Membrane</keyword>
<dbReference type="Proteomes" id="UP000008136">
    <property type="component" value="Chromosome"/>
</dbReference>
<evidence type="ECO:0000259" key="4">
    <source>
        <dbReference type="Pfam" id="PF20990"/>
    </source>
</evidence>
<feature type="coiled-coil region" evidence="1">
    <location>
        <begin position="392"/>
        <end position="419"/>
    </location>
</feature>
<feature type="transmembrane region" description="Helical" evidence="2">
    <location>
        <begin position="436"/>
        <end position="457"/>
    </location>
</feature>
<dbReference type="HOGENOM" id="CLU_448801_0_0_2"/>
<keyword evidence="6" id="KW-1185">Reference proteome</keyword>
<organism evidence="5 6">
    <name type="scientific">Archaeoglobus veneficus (strain DSM 11195 / SNP6)</name>
    <dbReference type="NCBI Taxonomy" id="693661"/>
    <lineage>
        <taxon>Archaea</taxon>
        <taxon>Methanobacteriati</taxon>
        <taxon>Methanobacteriota</taxon>
        <taxon>Archaeoglobi</taxon>
        <taxon>Archaeoglobales</taxon>
        <taxon>Archaeoglobaceae</taxon>
        <taxon>Archaeoglobus</taxon>
    </lineage>
</organism>
<evidence type="ECO:0000256" key="2">
    <source>
        <dbReference type="SAM" id="Phobius"/>
    </source>
</evidence>
<accession>F2KQX1</accession>
<keyword evidence="2" id="KW-1133">Transmembrane helix</keyword>
<gene>
    <name evidence="5" type="ordered locus">Arcve_1781</name>
</gene>
<dbReference type="Pfam" id="PF20990">
    <property type="entry name" value="DUF2207_C"/>
    <property type="match status" value="1"/>
</dbReference>
<dbReference type="EMBL" id="CP002588">
    <property type="protein sequence ID" value="AEA47777.1"/>
    <property type="molecule type" value="Genomic_DNA"/>
</dbReference>
<dbReference type="OrthoDB" id="137138at2157"/>
<dbReference type="KEGG" id="ave:Arcve_1781"/>
<sequence length="604" mass="67933">MSETRQLVILFLIVILFGAAGFFVAELVNYSGDLTVERYIVTLSPNGSLKETYVYDIGSSGKYTMLYRVWKVPLLPPAASGLNTPYVKVLDVECSFGTISYVKDFAGKVWILSGQSPAYAKSWISRKAYLNEVGCYKPEMFTAGKYTVTYSYFINPPLECDEEICHLNLKLADEHVPYKRVEIVLNDPYNQILRVFPHPPDFSVSKSDSGWVITGKSPRDGLIEVEILLKPGMVGFVKEVSNVEEKTLSANSTYSNVYSALLGLKYILLAIIFGFPAVLGTLYIRYGKEKEFTVPEHLSYVPNKNRKPWHVNLVFKGDALDFDEDGFYATLLDLQIRGFIKIEPYMDGANKKEVKIELLKKPEDAEDPYERAVLQFLHDWSRDGVTFYTGEFKDLVRSMSNKRDEITRLKERVDFIMREAFPEYAREFVESARSRLAVLFVASLVLMLVVVIAGMLYSGTYPVLREMGVYSVAIMLQSLAALLTPTALFGRWKGDYYKEKLEWDAFRKFLSDMVMIKKYAPEDIVIWKDWLIYGTALGVGEKVVKAMEALKVEIPEVYVAPWVYMSFHSVNRSVSSAYAAATGKSTGGGFVSSGGFGGGGAGGR</sequence>
<feature type="domain" description="DUF2207" evidence="3">
    <location>
        <begin position="36"/>
        <end position="228"/>
    </location>
</feature>
<protein>
    <recommendedName>
        <fullName evidence="7">DUF2207 domain-containing protein</fullName>
    </recommendedName>
</protein>
<evidence type="ECO:0008006" key="7">
    <source>
        <dbReference type="Google" id="ProtNLM"/>
    </source>
</evidence>
<name>F2KQX1_ARCVS</name>
<reference evidence="5 6" key="1">
    <citation type="submission" date="2011-03" db="EMBL/GenBank/DDBJ databases">
        <title>The complete genome of Archaeoglobus veneficus SNP6.</title>
        <authorList>
            <consortium name="US DOE Joint Genome Institute (JGI-PGF)"/>
            <person name="Lucas S."/>
            <person name="Copeland A."/>
            <person name="Lapidus A."/>
            <person name="Bruce D."/>
            <person name="Goodwin L."/>
            <person name="Pitluck S."/>
            <person name="Kyrpides N."/>
            <person name="Mavromatis K."/>
            <person name="Pagani I."/>
            <person name="Ivanova N."/>
            <person name="Mikhailova N."/>
            <person name="Lu M."/>
            <person name="Detter J.C."/>
            <person name="Tapia R."/>
            <person name="Han C."/>
            <person name="Land M."/>
            <person name="Hauser L."/>
            <person name="Markowitz V."/>
            <person name="Cheng J.-F."/>
            <person name="Hugenholtz P."/>
            <person name="Woyke T."/>
            <person name="Wu D."/>
            <person name="Spring S."/>
            <person name="Brambilla E."/>
            <person name="Klenk H.-P."/>
            <person name="Eisen J.A."/>
        </authorList>
    </citation>
    <scope>NUCLEOTIDE SEQUENCE [LARGE SCALE GENOMIC DNA]</scope>
    <source>
        <strain>SNP6</strain>
    </source>
</reference>
<dbReference type="GeneID" id="10394910"/>
<dbReference type="RefSeq" id="WP_013684433.1">
    <property type="nucleotide sequence ID" value="NC_015320.1"/>
</dbReference>
<feature type="domain" description="Predicted membrane protein YciQ-like C-terminal" evidence="4">
    <location>
        <begin position="298"/>
        <end position="547"/>
    </location>
</feature>
<dbReference type="AlphaFoldDB" id="F2KQX1"/>
<dbReference type="Pfam" id="PF09972">
    <property type="entry name" value="DUF2207"/>
    <property type="match status" value="1"/>
</dbReference>
<evidence type="ECO:0000313" key="6">
    <source>
        <dbReference type="Proteomes" id="UP000008136"/>
    </source>
</evidence>
<feature type="transmembrane region" description="Helical" evidence="2">
    <location>
        <begin position="7"/>
        <end position="25"/>
    </location>
</feature>
<dbReference type="InterPro" id="IPR018702">
    <property type="entry name" value="DUF2207"/>
</dbReference>
<keyword evidence="1" id="KW-0175">Coiled coil</keyword>
<keyword evidence="2" id="KW-0812">Transmembrane</keyword>
<dbReference type="eggNOG" id="arCOG03432">
    <property type="taxonomic scope" value="Archaea"/>
</dbReference>
<feature type="transmembrane region" description="Helical" evidence="2">
    <location>
        <begin position="266"/>
        <end position="284"/>
    </location>
</feature>
<evidence type="ECO:0000313" key="5">
    <source>
        <dbReference type="EMBL" id="AEA47777.1"/>
    </source>
</evidence>
<proteinExistence type="predicted"/>
<evidence type="ECO:0000256" key="1">
    <source>
        <dbReference type="SAM" id="Coils"/>
    </source>
</evidence>
<feature type="transmembrane region" description="Helical" evidence="2">
    <location>
        <begin position="469"/>
        <end position="490"/>
    </location>
</feature>
<dbReference type="InterPro" id="IPR048389">
    <property type="entry name" value="YciQ-like_C"/>
</dbReference>
<evidence type="ECO:0000259" key="3">
    <source>
        <dbReference type="Pfam" id="PF09972"/>
    </source>
</evidence>